<feature type="domain" description="CCL2-like lectin" evidence="1">
    <location>
        <begin position="3"/>
        <end position="126"/>
    </location>
</feature>
<dbReference type="SUPFAM" id="SSF50370">
    <property type="entry name" value="Ricin B-like lectins"/>
    <property type="match status" value="1"/>
</dbReference>
<dbReference type="Proteomes" id="UP000886523">
    <property type="component" value="Unassembled WGS sequence"/>
</dbReference>
<gene>
    <name evidence="2" type="ORF">BS47DRAFT_1384814</name>
    <name evidence="3" type="ORF">BS47DRAFT_243131</name>
</gene>
<protein>
    <recommendedName>
        <fullName evidence="1">CCL2-like lectin domain-containing protein</fullName>
    </recommendedName>
</protein>
<dbReference type="InterPro" id="IPR035992">
    <property type="entry name" value="Ricin_B-like_lectins"/>
</dbReference>
<evidence type="ECO:0000313" key="3">
    <source>
        <dbReference type="EMBL" id="KAF9508294.1"/>
    </source>
</evidence>
<name>A0A9P6AM29_9AGAM</name>
<organism evidence="2 4">
    <name type="scientific">Hydnum rufescens UP504</name>
    <dbReference type="NCBI Taxonomy" id="1448309"/>
    <lineage>
        <taxon>Eukaryota</taxon>
        <taxon>Fungi</taxon>
        <taxon>Dikarya</taxon>
        <taxon>Basidiomycota</taxon>
        <taxon>Agaricomycotina</taxon>
        <taxon>Agaricomycetes</taxon>
        <taxon>Cantharellales</taxon>
        <taxon>Hydnaceae</taxon>
        <taxon>Hydnum</taxon>
    </lineage>
</organism>
<proteinExistence type="predicted"/>
<dbReference type="EMBL" id="MU129062">
    <property type="protein sequence ID" value="KAF9508294.1"/>
    <property type="molecule type" value="Genomic_DNA"/>
</dbReference>
<evidence type="ECO:0000259" key="1">
    <source>
        <dbReference type="Pfam" id="PF21595"/>
    </source>
</evidence>
<dbReference type="Pfam" id="PF21595">
    <property type="entry name" value="CCL2-like"/>
    <property type="match status" value="1"/>
</dbReference>
<sequence length="131" mass="13960">MSTYVILTTLNGPGGVPLAVRYVAPNYSVILEAFTPHNIPNNQKWRINPAAPGPLLPITAEDEEAVQASNLIVALSLRNPVSWRFNGDSGTTITNVNNGEVWAASQLAVGAPVTIGADTGSPQQSWNLRRV</sequence>
<comment type="caution">
    <text evidence="2">The sequence shown here is derived from an EMBL/GenBank/DDBJ whole genome shotgun (WGS) entry which is preliminary data.</text>
</comment>
<dbReference type="AlphaFoldDB" id="A0A9P6AM29"/>
<reference evidence="2" key="1">
    <citation type="journal article" date="2020" name="Nat. Commun.">
        <title>Large-scale genome sequencing of mycorrhizal fungi provides insights into the early evolution of symbiotic traits.</title>
        <authorList>
            <person name="Miyauchi S."/>
            <person name="Kiss E."/>
            <person name="Kuo A."/>
            <person name="Drula E."/>
            <person name="Kohler A."/>
            <person name="Sanchez-Garcia M."/>
            <person name="Morin E."/>
            <person name="Andreopoulos B."/>
            <person name="Barry K.W."/>
            <person name="Bonito G."/>
            <person name="Buee M."/>
            <person name="Carver A."/>
            <person name="Chen C."/>
            <person name="Cichocki N."/>
            <person name="Clum A."/>
            <person name="Culley D."/>
            <person name="Crous P.W."/>
            <person name="Fauchery L."/>
            <person name="Girlanda M."/>
            <person name="Hayes R.D."/>
            <person name="Keri Z."/>
            <person name="LaButti K."/>
            <person name="Lipzen A."/>
            <person name="Lombard V."/>
            <person name="Magnuson J."/>
            <person name="Maillard F."/>
            <person name="Murat C."/>
            <person name="Nolan M."/>
            <person name="Ohm R.A."/>
            <person name="Pangilinan J."/>
            <person name="Pereira M.F."/>
            <person name="Perotto S."/>
            <person name="Peter M."/>
            <person name="Pfister S."/>
            <person name="Riley R."/>
            <person name="Sitrit Y."/>
            <person name="Stielow J.B."/>
            <person name="Szollosi G."/>
            <person name="Zifcakova L."/>
            <person name="Stursova M."/>
            <person name="Spatafora J.W."/>
            <person name="Tedersoo L."/>
            <person name="Vaario L.M."/>
            <person name="Yamada A."/>
            <person name="Yan M."/>
            <person name="Wang P."/>
            <person name="Xu J."/>
            <person name="Bruns T."/>
            <person name="Baldrian P."/>
            <person name="Vilgalys R."/>
            <person name="Dunand C."/>
            <person name="Henrissat B."/>
            <person name="Grigoriev I.V."/>
            <person name="Hibbett D."/>
            <person name="Nagy L.G."/>
            <person name="Martin F.M."/>
        </authorList>
    </citation>
    <scope>NUCLEOTIDE SEQUENCE</scope>
    <source>
        <strain evidence="2">UP504</strain>
    </source>
</reference>
<dbReference type="Gene3D" id="2.80.10.50">
    <property type="match status" value="1"/>
</dbReference>
<dbReference type="EMBL" id="MU129062">
    <property type="protein sequence ID" value="KAF9508293.1"/>
    <property type="molecule type" value="Genomic_DNA"/>
</dbReference>
<evidence type="ECO:0000313" key="2">
    <source>
        <dbReference type="EMBL" id="KAF9508293.1"/>
    </source>
</evidence>
<accession>A0A9P6AM29</accession>
<evidence type="ECO:0000313" key="4">
    <source>
        <dbReference type="Proteomes" id="UP000886523"/>
    </source>
</evidence>
<dbReference type="InterPro" id="IPR048746">
    <property type="entry name" value="CCL2-like_lectin"/>
</dbReference>
<keyword evidence="4" id="KW-1185">Reference proteome</keyword>